<feature type="region of interest" description="Disordered" evidence="1">
    <location>
        <begin position="627"/>
        <end position="649"/>
    </location>
</feature>
<dbReference type="InterPro" id="IPR049052">
    <property type="entry name" value="nSTAND1"/>
</dbReference>
<dbReference type="Pfam" id="PF20703">
    <property type="entry name" value="nSTAND1"/>
    <property type="match status" value="1"/>
</dbReference>
<gene>
    <name evidence="3" type="ORF">AGRA3207_002475</name>
</gene>
<dbReference type="SUPFAM" id="SSF48452">
    <property type="entry name" value="TPR-like"/>
    <property type="match status" value="1"/>
</dbReference>
<evidence type="ECO:0000259" key="2">
    <source>
        <dbReference type="Pfam" id="PF20703"/>
    </source>
</evidence>
<keyword evidence="3" id="KW-0547">Nucleotide-binding</keyword>
<protein>
    <submittedName>
        <fullName evidence="3">ATP-binding protein</fullName>
    </submittedName>
</protein>
<evidence type="ECO:0000256" key="1">
    <source>
        <dbReference type="SAM" id="MobiDB-lite"/>
    </source>
</evidence>
<name>A0ABX8QS51_9ACTN</name>
<dbReference type="InterPro" id="IPR011990">
    <property type="entry name" value="TPR-like_helical_dom_sf"/>
</dbReference>
<dbReference type="GO" id="GO:0005524">
    <property type="term" value="F:ATP binding"/>
    <property type="evidence" value="ECO:0007669"/>
    <property type="project" value="UniProtKB-KW"/>
</dbReference>
<dbReference type="Gene3D" id="1.25.40.10">
    <property type="entry name" value="Tetratricopeptide repeat domain"/>
    <property type="match status" value="1"/>
</dbReference>
<dbReference type="EMBL" id="CP059572">
    <property type="protein sequence ID" value="QXJ21605.1"/>
    <property type="molecule type" value="Genomic_DNA"/>
</dbReference>
<proteinExistence type="predicted"/>
<feature type="domain" description="Novel STAND NTPase 1" evidence="2">
    <location>
        <begin position="10"/>
        <end position="292"/>
    </location>
</feature>
<evidence type="ECO:0000313" key="4">
    <source>
        <dbReference type="Proteomes" id="UP001049518"/>
    </source>
</evidence>
<sequence>MTTQIEARPPFMGARPFAACDERRFFGRTGETGALAGLWEDHRLTILHGPPGVGKTSLLSAGVIPRLRAGNARVLPVGRAAYRPTLPMGYQPDPNPYVLTLLRGWDPAEAVRRRPGLSLAEFLHDYTARGRDGGRAPTFAVIDQAELVLRVSRAHEDRRRRFLRQLRDALVSRPDARILLAVRTEDMGEVARLCAGLGDVPVAEFPLDPLGPGALTEVVRRTLGVTGREPAADEPRRLVDELRAGPGRGGGAGPSADLTLLQVAGTRLWGGESAEDTPPERLRAEVDRAIGDYCAGVLSETAAVHDVPRGQVAAWMRDLARSGVTMPSGRAGAVMRTLEDRHLVRPRPAGGATVYELQHPRLAGPLLGLGRWPDPDLGVPGHLRAAAVAFADGDLDLAADHARRAAGACDPDGTRQAAEVETFLADIAYERAAAHPCPHAALAEAEHRYRTAAAMREALGDGTAAGRLYAAAGRGRLRRDGKGTALEEFQVASVRLPHDPTIRIGLAEALWQAGQPRYAIDRLNEVIDRDGAIPEALRLRGEIRADQGLAESALRDFARMGDRTPSPSTAAALALALATLSRTEAAMRELDGADVDGTDDGPVLLRAARVRQLSGDAEGAVRLADRAVSARHPSLPPHQVPAAERLRRP</sequence>
<dbReference type="InterPro" id="IPR027417">
    <property type="entry name" value="P-loop_NTPase"/>
</dbReference>
<reference evidence="3" key="1">
    <citation type="submission" date="2020-07" db="EMBL/GenBank/DDBJ databases">
        <authorList>
            <person name="Tarantini F.S."/>
            <person name="Hong K.W."/>
            <person name="Chan K.G."/>
        </authorList>
    </citation>
    <scope>NUCLEOTIDE SEQUENCE</scope>
    <source>
        <strain evidence="3">32-07</strain>
    </source>
</reference>
<keyword evidence="4" id="KW-1185">Reference proteome</keyword>
<accession>A0ABX8QS51</accession>
<dbReference type="RefSeq" id="WP_231334768.1">
    <property type="nucleotide sequence ID" value="NZ_CP059572.1"/>
</dbReference>
<evidence type="ECO:0000313" key="3">
    <source>
        <dbReference type="EMBL" id="QXJ21605.1"/>
    </source>
</evidence>
<dbReference type="SUPFAM" id="SSF52540">
    <property type="entry name" value="P-loop containing nucleoside triphosphate hydrolases"/>
    <property type="match status" value="1"/>
</dbReference>
<dbReference type="Proteomes" id="UP001049518">
    <property type="component" value="Chromosome"/>
</dbReference>
<organism evidence="3 4">
    <name type="scientific">Actinomadura graeca</name>
    <dbReference type="NCBI Taxonomy" id="2750812"/>
    <lineage>
        <taxon>Bacteria</taxon>
        <taxon>Bacillati</taxon>
        <taxon>Actinomycetota</taxon>
        <taxon>Actinomycetes</taxon>
        <taxon>Streptosporangiales</taxon>
        <taxon>Thermomonosporaceae</taxon>
        <taxon>Actinomadura</taxon>
    </lineage>
</organism>
<keyword evidence="3" id="KW-0067">ATP-binding</keyword>